<dbReference type="EMBL" id="CP159925">
    <property type="protein sequence ID" value="XCO75354.1"/>
    <property type="molecule type" value="Genomic_DNA"/>
</dbReference>
<sequence>MFSLESLTSDRTRPMVAKCPRCGKPHRYTNLRHPIINDPGYWEVRCMECREIFCIPGLHDVFDSYPEAQVDIVNRSEDAANESPHPLATEIAIYRLNLNRLTLLYDLASCALYECPCGQHLDELAYEQLGAEFEEIQREYTTHLNYALKGRFDAHYVTVDVAFECACSLSHTATLYTRFLIDPAKRPRLEDYILADVSGVELGEVLDGIRSKTDAMDLLGKLILRWNLLADQILIASPFVGHQYMSAADQLTIWEWLLGLLDPQIAIFLTRSTTWKSYRKSLTDSGLPSDVLENFGLENKVVSAGRSKQNFHAKFYAGISEDWSEVYAGSANLVRGPSIENTSFRRMSRDSFDRRYSGQMELKEPLPAAALKASERSKNIYRSRPRRGWPGE</sequence>
<reference evidence="2" key="1">
    <citation type="submission" date="2024-06" db="EMBL/GenBank/DDBJ databases">
        <authorList>
            <person name="Li S."/>
        </authorList>
    </citation>
    <scope>NUCLEOTIDE SEQUENCE</scope>
    <source>
        <strain evidence="2">SR10</strain>
    </source>
</reference>
<dbReference type="AlphaFoldDB" id="A0AAU8MSS0"/>
<dbReference type="RefSeq" id="WP_363798281.1">
    <property type="nucleotide sequence ID" value="NZ_CP159925.1"/>
</dbReference>
<protein>
    <submittedName>
        <fullName evidence="2">Uncharacterized protein</fullName>
    </submittedName>
</protein>
<feature type="region of interest" description="Disordered" evidence="1">
    <location>
        <begin position="367"/>
        <end position="392"/>
    </location>
</feature>
<evidence type="ECO:0000256" key="1">
    <source>
        <dbReference type="SAM" id="MobiDB-lite"/>
    </source>
</evidence>
<feature type="compositionally biased region" description="Basic residues" evidence="1">
    <location>
        <begin position="379"/>
        <end position="392"/>
    </location>
</feature>
<proteinExistence type="predicted"/>
<organism evidence="2">
    <name type="scientific">Lysobacter firmicutimachus</name>
    <dbReference type="NCBI Taxonomy" id="1792846"/>
    <lineage>
        <taxon>Bacteria</taxon>
        <taxon>Pseudomonadati</taxon>
        <taxon>Pseudomonadota</taxon>
        <taxon>Gammaproteobacteria</taxon>
        <taxon>Lysobacterales</taxon>
        <taxon>Lysobacteraceae</taxon>
        <taxon>Lysobacter</taxon>
    </lineage>
</organism>
<evidence type="ECO:0000313" key="2">
    <source>
        <dbReference type="EMBL" id="XCO75354.1"/>
    </source>
</evidence>
<name>A0AAU8MSS0_9GAMM</name>
<gene>
    <name evidence="2" type="ORF">ABU614_00715</name>
</gene>
<accession>A0AAU8MSS0</accession>